<name>A0ABQ5FHI1_9ASTR</name>
<organism evidence="1 2">
    <name type="scientific">Tanacetum coccineum</name>
    <dbReference type="NCBI Taxonomy" id="301880"/>
    <lineage>
        <taxon>Eukaryota</taxon>
        <taxon>Viridiplantae</taxon>
        <taxon>Streptophyta</taxon>
        <taxon>Embryophyta</taxon>
        <taxon>Tracheophyta</taxon>
        <taxon>Spermatophyta</taxon>
        <taxon>Magnoliopsida</taxon>
        <taxon>eudicotyledons</taxon>
        <taxon>Gunneridae</taxon>
        <taxon>Pentapetalae</taxon>
        <taxon>asterids</taxon>
        <taxon>campanulids</taxon>
        <taxon>Asterales</taxon>
        <taxon>Asteraceae</taxon>
        <taxon>Asteroideae</taxon>
        <taxon>Anthemideae</taxon>
        <taxon>Anthemidinae</taxon>
        <taxon>Tanacetum</taxon>
    </lineage>
</organism>
<accession>A0ABQ5FHI1</accession>
<dbReference type="EMBL" id="BQNB010017412">
    <property type="protein sequence ID" value="GJT62871.1"/>
    <property type="molecule type" value="Genomic_DNA"/>
</dbReference>
<reference evidence="1" key="1">
    <citation type="journal article" date="2022" name="Int. J. Mol. Sci.">
        <title>Draft Genome of Tanacetum Coccineum: Genomic Comparison of Closely Related Tanacetum-Family Plants.</title>
        <authorList>
            <person name="Yamashiro T."/>
            <person name="Shiraishi A."/>
            <person name="Nakayama K."/>
            <person name="Satake H."/>
        </authorList>
    </citation>
    <scope>NUCLEOTIDE SEQUENCE</scope>
</reference>
<sequence>MRRRQSPPRYQTLVWSYAEGARLHSYIYSTTSHSPYGLLHFPELLSSIPLYDPTLMLSPAPPLVIRSSAYRATRGYRTTSEEVGIALGPGYEVGDSSSAAAARLAGGLRVDYGFVATMDREIRRDPVSGWIWDHRLVG</sequence>
<reference evidence="1" key="2">
    <citation type="submission" date="2022-01" db="EMBL/GenBank/DDBJ databases">
        <authorList>
            <person name="Yamashiro T."/>
            <person name="Shiraishi A."/>
            <person name="Satake H."/>
            <person name="Nakayama K."/>
        </authorList>
    </citation>
    <scope>NUCLEOTIDE SEQUENCE</scope>
</reference>
<evidence type="ECO:0000313" key="1">
    <source>
        <dbReference type="EMBL" id="GJT62871.1"/>
    </source>
</evidence>
<proteinExistence type="predicted"/>
<protein>
    <submittedName>
        <fullName evidence="1">Uncharacterized protein</fullName>
    </submittedName>
</protein>
<evidence type="ECO:0000313" key="2">
    <source>
        <dbReference type="Proteomes" id="UP001151760"/>
    </source>
</evidence>
<dbReference type="Proteomes" id="UP001151760">
    <property type="component" value="Unassembled WGS sequence"/>
</dbReference>
<keyword evidence="2" id="KW-1185">Reference proteome</keyword>
<gene>
    <name evidence="1" type="ORF">Tco_1006404</name>
</gene>
<comment type="caution">
    <text evidence="1">The sequence shown here is derived from an EMBL/GenBank/DDBJ whole genome shotgun (WGS) entry which is preliminary data.</text>
</comment>